<dbReference type="Pfam" id="PF03372">
    <property type="entry name" value="Exo_endo_phos"/>
    <property type="match status" value="1"/>
</dbReference>
<evidence type="ECO:0000313" key="4">
    <source>
        <dbReference type="Proteomes" id="UP000657918"/>
    </source>
</evidence>
<feature type="domain" description="Endonuclease/exonuclease/phosphatase" evidence="2">
    <location>
        <begin position="216"/>
        <end position="450"/>
    </location>
</feature>
<dbReference type="GO" id="GO:0003824">
    <property type="term" value="F:catalytic activity"/>
    <property type="evidence" value="ECO:0007669"/>
    <property type="project" value="InterPro"/>
</dbReference>
<proteinExistence type="predicted"/>
<dbReference type="OrthoDB" id="200415at2759"/>
<reference evidence="3 4" key="1">
    <citation type="submission" date="2020-10" db="EMBL/GenBank/DDBJ databases">
        <title>Plant Genome Project.</title>
        <authorList>
            <person name="Zhang R.-G."/>
        </authorList>
    </citation>
    <scope>NUCLEOTIDE SEQUENCE [LARGE SCALE GENOMIC DNA]</scope>
    <source>
        <strain evidence="3">FAFU-HL-1</strain>
        <tissue evidence="3">Leaf</tissue>
    </source>
</reference>
<dbReference type="SUPFAM" id="SSF56219">
    <property type="entry name" value="DNase I-like"/>
    <property type="match status" value="1"/>
</dbReference>
<dbReference type="AlphaFoldDB" id="A0A835MTV0"/>
<organism evidence="3 4">
    <name type="scientific">Salix dunnii</name>
    <dbReference type="NCBI Taxonomy" id="1413687"/>
    <lineage>
        <taxon>Eukaryota</taxon>
        <taxon>Viridiplantae</taxon>
        <taxon>Streptophyta</taxon>
        <taxon>Embryophyta</taxon>
        <taxon>Tracheophyta</taxon>
        <taxon>Spermatophyta</taxon>
        <taxon>Magnoliopsida</taxon>
        <taxon>eudicotyledons</taxon>
        <taxon>Gunneridae</taxon>
        <taxon>Pentapetalae</taxon>
        <taxon>rosids</taxon>
        <taxon>fabids</taxon>
        <taxon>Malpighiales</taxon>
        <taxon>Salicaceae</taxon>
        <taxon>Saliceae</taxon>
        <taxon>Salix</taxon>
    </lineage>
</organism>
<dbReference type="FunFam" id="3.60.10.10:FF:000045">
    <property type="entry name" value="Endonuclease/exonuclease/phosphatase family protein"/>
    <property type="match status" value="1"/>
</dbReference>
<gene>
    <name evidence="3" type="ORF">SADUNF_Sadunf14G0103600</name>
</gene>
<dbReference type="Gene3D" id="3.60.10.10">
    <property type="entry name" value="Endonuclease/exonuclease/phosphatase"/>
    <property type="match status" value="1"/>
</dbReference>
<dbReference type="GO" id="GO:0005783">
    <property type="term" value="C:endoplasmic reticulum"/>
    <property type="evidence" value="ECO:0007669"/>
    <property type="project" value="TreeGrafter"/>
</dbReference>
<comment type="caution">
    <text evidence="3">The sequence shown here is derived from an EMBL/GenBank/DDBJ whole genome shotgun (WGS) entry which is preliminary data.</text>
</comment>
<dbReference type="PANTHER" id="PTHR14859:SF0">
    <property type="entry name" value="ENDONUCLEASE_EXONUCLEASE_PHOSPHATASE FAMILY PROTEIN, EXPRESSED"/>
    <property type="match status" value="1"/>
</dbReference>
<keyword evidence="4" id="KW-1185">Reference proteome</keyword>
<accession>A0A835MTV0</accession>
<dbReference type="EMBL" id="JADGMS010000014">
    <property type="protein sequence ID" value="KAF9669398.1"/>
    <property type="molecule type" value="Genomic_DNA"/>
</dbReference>
<dbReference type="Proteomes" id="UP000657918">
    <property type="component" value="Unassembled WGS sequence"/>
</dbReference>
<evidence type="ECO:0000313" key="3">
    <source>
        <dbReference type="EMBL" id="KAF9669398.1"/>
    </source>
</evidence>
<evidence type="ECO:0000256" key="1">
    <source>
        <dbReference type="SAM" id="MobiDB-lite"/>
    </source>
</evidence>
<sequence length="543" mass="61305">MFKLLNKRLRRLYSRFRWPIRRGYKPKVTIRKFGKSNTKSHNDIKVEPTLNGSAAVHPNGQLGEERPIKLATFNAALFSMAPAVPKIENPSSLDYEGEEFADTRRSININKLRTKSANDRPKSILKQSPLHSNSINGNENLSKQKKFAKSKLRVSINLPDNEISLLRNRQLSFREDEKEDASSVNISRILRGKAPMRSQIVSFARNMGNGGIDGDSYRSTRTVLQVLKELDADILALQDVKAEEEKAMKPLSDLAAALGMNYVFAESWAPEYGNAILSKWPIKRWKVQKIFDDADFRNVLKATIDVPQAGEVNFHCTHLDHLDENWRMKQIDAIIQSSDAPHILAGGLNSLDETDYSEERWTDIVKYYEEMGKPTPKVEVMKFMKNKHYTDAKDFTGECESVVMIAKGQNVQGTCKYGTRVDYVLASPNSPFKFVPGSYSVFSSKGTSDHHIVKVDIVKAKCSIQEKVAGKKRQPKRKVVKITNSSPTKVLVWFRGVKEELGLVILDPLPPSSHAHCKSYNLGLARVKTRGRDGIWRAAYLIA</sequence>
<dbReference type="InterPro" id="IPR051916">
    <property type="entry name" value="GPI-anchor_lipid_remodeler"/>
</dbReference>
<dbReference type="PANTHER" id="PTHR14859">
    <property type="entry name" value="CALCOFLUOR WHITE HYPERSENSITIVE PROTEIN PRECURSOR"/>
    <property type="match status" value="1"/>
</dbReference>
<feature type="region of interest" description="Disordered" evidence="1">
    <location>
        <begin position="119"/>
        <end position="141"/>
    </location>
</feature>
<dbReference type="InterPro" id="IPR036691">
    <property type="entry name" value="Endo/exonu/phosph_ase_sf"/>
</dbReference>
<feature type="compositionally biased region" description="Polar residues" evidence="1">
    <location>
        <begin position="125"/>
        <end position="141"/>
    </location>
</feature>
<dbReference type="GO" id="GO:0016020">
    <property type="term" value="C:membrane"/>
    <property type="evidence" value="ECO:0007669"/>
    <property type="project" value="GOC"/>
</dbReference>
<name>A0A835MTV0_9ROSI</name>
<evidence type="ECO:0000259" key="2">
    <source>
        <dbReference type="Pfam" id="PF03372"/>
    </source>
</evidence>
<dbReference type="InterPro" id="IPR005135">
    <property type="entry name" value="Endo/exonuclease/phosphatase"/>
</dbReference>
<dbReference type="GO" id="GO:0006506">
    <property type="term" value="P:GPI anchor biosynthetic process"/>
    <property type="evidence" value="ECO:0007669"/>
    <property type="project" value="TreeGrafter"/>
</dbReference>
<protein>
    <recommendedName>
        <fullName evidence="2">Endonuclease/exonuclease/phosphatase domain-containing protein</fullName>
    </recommendedName>
</protein>